<reference evidence="2" key="1">
    <citation type="submission" date="2020-06" db="EMBL/GenBank/DDBJ databases">
        <title>Draft genome sequences of strains closely related to Aspergillus parafelis and Aspergillus hiratsukae.</title>
        <authorList>
            <person name="Dos Santos R.A.C."/>
            <person name="Rivero-Menendez O."/>
            <person name="Steenwyk J.L."/>
            <person name="Mead M.E."/>
            <person name="Goldman G.H."/>
            <person name="Alastruey-Izquierdo A."/>
            <person name="Rokas A."/>
        </authorList>
    </citation>
    <scope>NUCLEOTIDE SEQUENCE</scope>
    <source>
        <strain evidence="2">CNM-CM5623</strain>
    </source>
</reference>
<evidence type="ECO:0000313" key="2">
    <source>
        <dbReference type="EMBL" id="KAF7155659.1"/>
    </source>
</evidence>
<accession>A0A8H6PKH0</accession>
<gene>
    <name evidence="2" type="ORF">CNMCM5623_008201</name>
</gene>
<dbReference type="EMBL" id="JACBAE010001401">
    <property type="protein sequence ID" value="KAF7155659.1"/>
    <property type="molecule type" value="Genomic_DNA"/>
</dbReference>
<name>A0A8H6PKH0_9EURO</name>
<proteinExistence type="predicted"/>
<feature type="region of interest" description="Disordered" evidence="1">
    <location>
        <begin position="1"/>
        <end position="20"/>
    </location>
</feature>
<evidence type="ECO:0000313" key="3">
    <source>
        <dbReference type="Proteomes" id="UP000654922"/>
    </source>
</evidence>
<dbReference type="AlphaFoldDB" id="A0A8H6PKH0"/>
<protein>
    <submittedName>
        <fullName evidence="2">Uncharacterized protein</fullName>
    </submittedName>
</protein>
<comment type="caution">
    <text evidence="2">The sequence shown here is derived from an EMBL/GenBank/DDBJ whole genome shotgun (WGS) entry which is preliminary data.</text>
</comment>
<dbReference type="OrthoDB" id="6509975at2759"/>
<organism evidence="2 3">
    <name type="scientific">Aspergillus felis</name>
    <dbReference type="NCBI Taxonomy" id="1287682"/>
    <lineage>
        <taxon>Eukaryota</taxon>
        <taxon>Fungi</taxon>
        <taxon>Dikarya</taxon>
        <taxon>Ascomycota</taxon>
        <taxon>Pezizomycotina</taxon>
        <taxon>Eurotiomycetes</taxon>
        <taxon>Eurotiomycetidae</taxon>
        <taxon>Eurotiales</taxon>
        <taxon>Aspergillaceae</taxon>
        <taxon>Aspergillus</taxon>
        <taxon>Aspergillus subgen. Fumigati</taxon>
    </lineage>
</organism>
<evidence type="ECO:0000256" key="1">
    <source>
        <dbReference type="SAM" id="MobiDB-lite"/>
    </source>
</evidence>
<sequence length="84" mass="10159">MDSRKQEFPQARRPQYNLGPYTQVREELPGGLLRPEWTEKANLSPIIEDYSFTRNLYVHFLRNQRTVPLHASFHEWAYRNERLV</sequence>
<dbReference type="Proteomes" id="UP000654922">
    <property type="component" value="Unassembled WGS sequence"/>
</dbReference>